<evidence type="ECO:0000313" key="2">
    <source>
        <dbReference type="EMBL" id="MES1919794.1"/>
    </source>
</evidence>
<keyword evidence="3" id="KW-1185">Reference proteome</keyword>
<keyword evidence="1" id="KW-0175">Coiled coil</keyword>
<gene>
    <name evidence="2" type="ORF">MHBO_001559</name>
</gene>
<proteinExistence type="predicted"/>
<accession>A0ABV2AJZ7</accession>
<dbReference type="Gene3D" id="1.25.10.10">
    <property type="entry name" value="Leucine-rich Repeat Variant"/>
    <property type="match status" value="1"/>
</dbReference>
<protein>
    <submittedName>
        <fullName evidence="2">Uncharacterized protein</fullName>
    </submittedName>
</protein>
<dbReference type="EMBL" id="JBDODL010000402">
    <property type="protein sequence ID" value="MES1919794.1"/>
    <property type="molecule type" value="Genomic_DNA"/>
</dbReference>
<dbReference type="Proteomes" id="UP001439008">
    <property type="component" value="Unassembled WGS sequence"/>
</dbReference>
<sequence length="746" mass="86180">MEVQTEVKKCLEIINTAKSLQKISETLEKLVSLSSSNPNFTLETNEIEYLLNFYNLETNDFVLNFIFRLTKFLINYLKSDKNLQKLSDHFFSKGQIVNNVLRFLNIKNLNSQIAFLVFSVTKTNPKKAQKFFVQYKNFPFFSYLLSDKIASDMKMHILCISAILSNDNPEMQNIFKRNKTFLDFLFENIFVQFSDVDTINSNIFAPSLITFQHSFFGNDSLTDIETAKILFKAFKTQTHFANINKANLSLRINFIFSFAEYLKNQLERDGRKIIKCFEEDSRFLQAVLRDLLTATSKLSILRKSEADESVAELTEKCTVNVLIGISDIVNNSQSAKRLLATTKFTAINYLANLRKKEIELKKAENEETMNGNPQTTETSSIVYLMCTALYESESLSPYFENVLTAFFSQNKMGQKLSSMTFVSPFETIDKDTISFGDIILHHLKKYHDDKTNTFRLNILLRMLSNILLGNLETKEKFLNIRINFDQKSVTFLPRLIASLFVKTTDESVRNNALFLLSVWLADYSKTARVVFKTPLKFLPKFVENYDKSPLNLSFFFFLLLKYCPELELPPNAICDPLKADTGKFLVYSLITDLIGTQNLHKNLIDLINLNSALDEKSIFHKMQKSFCEKETESFEKTMETYLNSQKAAFEMKKDYKKIAKNGKTDQIKNFVLALNEQRSRIKSLEEQNKVLTEENIKLRVEIKLNLQNKDRSDGSKSNEDLFVLVGEQDETIKKLKSEILLLKKGN</sequence>
<organism evidence="2 3">
    <name type="scientific">Bonamia ostreae</name>
    <dbReference type="NCBI Taxonomy" id="126728"/>
    <lineage>
        <taxon>Eukaryota</taxon>
        <taxon>Sar</taxon>
        <taxon>Rhizaria</taxon>
        <taxon>Endomyxa</taxon>
        <taxon>Ascetosporea</taxon>
        <taxon>Haplosporida</taxon>
        <taxon>Bonamia</taxon>
    </lineage>
</organism>
<evidence type="ECO:0000313" key="3">
    <source>
        <dbReference type="Proteomes" id="UP001439008"/>
    </source>
</evidence>
<feature type="coiled-coil region" evidence="1">
    <location>
        <begin position="667"/>
        <end position="701"/>
    </location>
</feature>
<dbReference type="InterPro" id="IPR011989">
    <property type="entry name" value="ARM-like"/>
</dbReference>
<reference evidence="2 3" key="1">
    <citation type="journal article" date="2024" name="BMC Biol.">
        <title>Comparative genomics of Ascetosporea gives new insight into the evolutionary basis for animal parasitism in Rhizaria.</title>
        <authorList>
            <person name="Hiltunen Thoren M."/>
            <person name="Onut-Brannstrom I."/>
            <person name="Alfjorden A."/>
            <person name="Peckova H."/>
            <person name="Swords F."/>
            <person name="Hooper C."/>
            <person name="Holzer A.S."/>
            <person name="Bass D."/>
            <person name="Burki F."/>
        </authorList>
    </citation>
    <scope>NUCLEOTIDE SEQUENCE [LARGE SCALE GENOMIC DNA]</scope>
    <source>
        <strain evidence="2">20-A016</strain>
    </source>
</reference>
<comment type="caution">
    <text evidence="2">The sequence shown here is derived from an EMBL/GenBank/DDBJ whole genome shotgun (WGS) entry which is preliminary data.</text>
</comment>
<name>A0ABV2AJZ7_9EUKA</name>
<evidence type="ECO:0000256" key="1">
    <source>
        <dbReference type="SAM" id="Coils"/>
    </source>
</evidence>